<organism evidence="2 3">
    <name type="scientific">Chryseosolibacter histidini</name>
    <dbReference type="NCBI Taxonomy" id="2782349"/>
    <lineage>
        <taxon>Bacteria</taxon>
        <taxon>Pseudomonadati</taxon>
        <taxon>Bacteroidota</taxon>
        <taxon>Cytophagia</taxon>
        <taxon>Cytophagales</taxon>
        <taxon>Chryseotaleaceae</taxon>
        <taxon>Chryseosolibacter</taxon>
    </lineage>
</organism>
<proteinExistence type="predicted"/>
<dbReference type="AlphaFoldDB" id="A0AAP2DRV0"/>
<dbReference type="EMBL" id="JAHESF010000066">
    <property type="protein sequence ID" value="MBT1701330.1"/>
    <property type="molecule type" value="Genomic_DNA"/>
</dbReference>
<evidence type="ECO:0000259" key="1">
    <source>
        <dbReference type="SMART" id="SM00829"/>
    </source>
</evidence>
<dbReference type="SMART" id="SM00829">
    <property type="entry name" value="PKS_ER"/>
    <property type="match status" value="1"/>
</dbReference>
<keyword evidence="3" id="KW-1185">Reference proteome</keyword>
<dbReference type="GO" id="GO:0016491">
    <property type="term" value="F:oxidoreductase activity"/>
    <property type="evidence" value="ECO:0007669"/>
    <property type="project" value="InterPro"/>
</dbReference>
<dbReference type="InterPro" id="IPR036291">
    <property type="entry name" value="NAD(P)-bd_dom_sf"/>
</dbReference>
<dbReference type="SUPFAM" id="SSF50129">
    <property type="entry name" value="GroES-like"/>
    <property type="match status" value="1"/>
</dbReference>
<dbReference type="PANTHER" id="PTHR11695">
    <property type="entry name" value="ALCOHOL DEHYDROGENASE RELATED"/>
    <property type="match status" value="1"/>
</dbReference>
<accession>A0AAP2DRV0</accession>
<dbReference type="InterPro" id="IPR050700">
    <property type="entry name" value="YIM1/Zinc_Alcohol_DH_Fams"/>
</dbReference>
<dbReference type="Gene3D" id="3.40.50.720">
    <property type="entry name" value="NAD(P)-binding Rossmann-like Domain"/>
    <property type="match status" value="1"/>
</dbReference>
<dbReference type="Gene3D" id="3.90.180.10">
    <property type="entry name" value="Medium-chain alcohol dehydrogenases, catalytic domain"/>
    <property type="match status" value="1"/>
</dbReference>
<name>A0AAP2DRV0_9BACT</name>
<gene>
    <name evidence="2" type="ORF">KK083_30840</name>
</gene>
<reference evidence="2 3" key="1">
    <citation type="submission" date="2021-05" db="EMBL/GenBank/DDBJ databases">
        <title>A Polyphasic approach of four new species of the genus Ohtaekwangia: Ohtaekwangia histidinii sp. nov., Ohtaekwangia cretensis sp. nov., Ohtaekwangia indiensis sp. nov., Ohtaekwangia reichenbachii sp. nov. from diverse environment.</title>
        <authorList>
            <person name="Octaviana S."/>
        </authorList>
    </citation>
    <scope>NUCLEOTIDE SEQUENCE [LARGE SCALE GENOMIC DNA]</scope>
    <source>
        <strain evidence="2 3">PWU4</strain>
    </source>
</reference>
<dbReference type="InterPro" id="IPR013149">
    <property type="entry name" value="ADH-like_C"/>
</dbReference>
<evidence type="ECO:0000313" key="3">
    <source>
        <dbReference type="Proteomes" id="UP001319200"/>
    </source>
</evidence>
<dbReference type="CDD" id="cd08267">
    <property type="entry name" value="MDR1"/>
    <property type="match status" value="1"/>
</dbReference>
<evidence type="ECO:0000313" key="2">
    <source>
        <dbReference type="EMBL" id="MBT1701330.1"/>
    </source>
</evidence>
<dbReference type="InterPro" id="IPR020843">
    <property type="entry name" value="ER"/>
</dbReference>
<dbReference type="Pfam" id="PF08240">
    <property type="entry name" value="ADH_N"/>
    <property type="match status" value="1"/>
</dbReference>
<dbReference type="Proteomes" id="UP001319200">
    <property type="component" value="Unassembled WGS sequence"/>
</dbReference>
<dbReference type="Pfam" id="PF00107">
    <property type="entry name" value="ADH_zinc_N"/>
    <property type="match status" value="1"/>
</dbReference>
<dbReference type="PANTHER" id="PTHR11695:SF648">
    <property type="entry name" value="ZINC-BINDING OXIDOREDUCTASE"/>
    <property type="match status" value="1"/>
</dbReference>
<comment type="caution">
    <text evidence="2">The sequence shown here is derived from an EMBL/GenBank/DDBJ whole genome shotgun (WGS) entry which is preliminary data.</text>
</comment>
<dbReference type="RefSeq" id="WP_254170013.1">
    <property type="nucleotide sequence ID" value="NZ_JAHESF010000066.1"/>
</dbReference>
<feature type="domain" description="Enoyl reductase (ER)" evidence="1">
    <location>
        <begin position="10"/>
        <end position="294"/>
    </location>
</feature>
<dbReference type="SUPFAM" id="SSF51735">
    <property type="entry name" value="NAD(P)-binding Rossmann-fold domains"/>
    <property type="match status" value="1"/>
</dbReference>
<dbReference type="InterPro" id="IPR011032">
    <property type="entry name" value="GroES-like_sf"/>
</dbReference>
<sequence>MKAVVYEKYGAPDVLELREIEKPVPQDNEILVKVYATTVTAGDWRMRKADPFLVRIVNGIFKPSRTKILGFELAGVVEEAGKDVKTFKRGDSVFAFCGFKFGAYAEYKCLPIDQRLALKPSNMTFEEAAAVPIGALTALQFLKSAGVKKGNQVLIYGASGSVGTFAIQIARYYGATVTAVCSTANVDLVKSLGADQVIDYTKEDFTKLDSKFDIVFDAVGKTSKSACKNLLKPDAKYISVTGQPKANPDDMQVLKEMIEAGKLKAVIDRKYTLGQIREAHTYVESFRKKGNVVVSVSERSSALTA</sequence>
<dbReference type="InterPro" id="IPR013154">
    <property type="entry name" value="ADH-like_N"/>
</dbReference>
<protein>
    <submittedName>
        <fullName evidence="2">NAD(P)-dependent alcohol dehydrogenase</fullName>
    </submittedName>
</protein>